<dbReference type="EMBL" id="JBHSCN010000006">
    <property type="protein sequence ID" value="MFC4244509.1"/>
    <property type="molecule type" value="Genomic_DNA"/>
</dbReference>
<dbReference type="InterPro" id="IPR055196">
    <property type="entry name" value="Putative_PNPOx_2"/>
</dbReference>
<evidence type="ECO:0000256" key="1">
    <source>
        <dbReference type="SAM" id="Phobius"/>
    </source>
</evidence>
<dbReference type="InterPro" id="IPR012349">
    <property type="entry name" value="Split_barrel_FMN-bd"/>
</dbReference>
<evidence type="ECO:0000313" key="3">
    <source>
        <dbReference type="EMBL" id="MFC4244509.1"/>
    </source>
</evidence>
<reference evidence="4" key="1">
    <citation type="journal article" date="2019" name="Int. J. Syst. Evol. Microbiol.">
        <title>The Global Catalogue of Microorganisms (GCM) 10K type strain sequencing project: providing services to taxonomists for standard genome sequencing and annotation.</title>
        <authorList>
            <consortium name="The Broad Institute Genomics Platform"/>
            <consortium name="The Broad Institute Genome Sequencing Center for Infectious Disease"/>
            <person name="Wu L."/>
            <person name="Ma J."/>
        </authorList>
    </citation>
    <scope>NUCLEOTIDE SEQUENCE [LARGE SCALE GENOMIC DNA]</scope>
    <source>
        <strain evidence="4">CGMCC 1.10363</strain>
    </source>
</reference>
<gene>
    <name evidence="3" type="ORF">ACFOYW_14120</name>
</gene>
<sequence length="330" mass="37087">MALSPEDQRVIGDMKQREFAQKKRLRAASSMYHERRRYRGLLVTVVTIMIAVIVAIVYGLARHVLPSPWPQLWARTWPALVIGAIIGWLAASLWVRSAGGRRALAANDRRLNEKYSGDLHAGRRWQQFFYNGEEISTLIPRILYALERDVAPESLDAVIASVRATRYENPRFRARGREIFNSLTAATDLLLLSTSDERGQPSSRFMRFVTTDRPGVWYVTSAPDAPKIHEFDRGCAALLTVPTDSGATISSNRVRLRRSDKAFPDVADLYRAQVPRYLDGMTPADQACEVVYELTIESACVSSWEYNEVVQFENNQLLSARAATPGALLG</sequence>
<feature type="transmembrane region" description="Helical" evidence="1">
    <location>
        <begin position="40"/>
        <end position="61"/>
    </location>
</feature>
<keyword evidence="4" id="KW-1185">Reference proteome</keyword>
<accession>A0ABV8QB77</accession>
<proteinExistence type="predicted"/>
<comment type="caution">
    <text evidence="3">The sequence shown here is derived from an EMBL/GenBank/DDBJ whole genome shotgun (WGS) entry which is preliminary data.</text>
</comment>
<evidence type="ECO:0000313" key="4">
    <source>
        <dbReference type="Proteomes" id="UP001595900"/>
    </source>
</evidence>
<dbReference type="Proteomes" id="UP001595900">
    <property type="component" value="Unassembled WGS sequence"/>
</dbReference>
<keyword evidence="1" id="KW-0812">Transmembrane</keyword>
<dbReference type="Gene3D" id="2.30.110.10">
    <property type="entry name" value="Electron Transport, Fmn-binding Protein, Chain A"/>
    <property type="match status" value="1"/>
</dbReference>
<feature type="transmembrane region" description="Helical" evidence="1">
    <location>
        <begin position="73"/>
        <end position="95"/>
    </location>
</feature>
<keyword evidence="1" id="KW-1133">Transmembrane helix</keyword>
<organism evidence="3 4">
    <name type="scientific">Gryllotalpicola reticulitermitis</name>
    <dbReference type="NCBI Taxonomy" id="1184153"/>
    <lineage>
        <taxon>Bacteria</taxon>
        <taxon>Bacillati</taxon>
        <taxon>Actinomycetota</taxon>
        <taxon>Actinomycetes</taxon>
        <taxon>Micrococcales</taxon>
        <taxon>Microbacteriaceae</taxon>
        <taxon>Gryllotalpicola</taxon>
    </lineage>
</organism>
<dbReference type="Pfam" id="PF22696">
    <property type="entry name" value="Putative_PNPOx_2"/>
    <property type="match status" value="1"/>
</dbReference>
<name>A0ABV8QB77_9MICO</name>
<feature type="domain" description="Pyridoxamine 5'-phosphate oxidase-like" evidence="2">
    <location>
        <begin position="185"/>
        <end position="302"/>
    </location>
</feature>
<keyword evidence="1" id="KW-0472">Membrane</keyword>
<dbReference type="SUPFAM" id="SSF50475">
    <property type="entry name" value="FMN-binding split barrel"/>
    <property type="match status" value="1"/>
</dbReference>
<protein>
    <recommendedName>
        <fullName evidence="2">Pyridoxamine 5'-phosphate oxidase-like domain-containing protein</fullName>
    </recommendedName>
</protein>
<evidence type="ECO:0000259" key="2">
    <source>
        <dbReference type="Pfam" id="PF22696"/>
    </source>
</evidence>